<dbReference type="SUPFAM" id="SSF53335">
    <property type="entry name" value="S-adenosyl-L-methionine-dependent methyltransferases"/>
    <property type="match status" value="1"/>
</dbReference>
<dbReference type="PANTHER" id="PTHR43861">
    <property type="entry name" value="TRANS-ACONITATE 2-METHYLTRANSFERASE-RELATED"/>
    <property type="match status" value="1"/>
</dbReference>
<organism evidence="1 2">
    <name type="scientific">Candidatus Aeolococcus gillhamiae</name>
    <dbReference type="NCBI Taxonomy" id="3127015"/>
    <lineage>
        <taxon>Bacteria</taxon>
        <taxon>Bacillati</taxon>
        <taxon>Candidatus Dormiibacterota</taxon>
        <taxon>Candidatus Dormibacteria</taxon>
        <taxon>Candidatus Aeolococcales</taxon>
        <taxon>Candidatus Aeolococcaceae</taxon>
        <taxon>Candidatus Aeolococcus</taxon>
    </lineage>
</organism>
<dbReference type="Gene3D" id="3.40.50.150">
    <property type="entry name" value="Vaccinia Virus protein VP39"/>
    <property type="match status" value="1"/>
</dbReference>
<dbReference type="Proteomes" id="UP000248724">
    <property type="component" value="Unassembled WGS sequence"/>
</dbReference>
<proteinExistence type="predicted"/>
<dbReference type="AlphaFoldDB" id="A0A2W6ANY7"/>
<dbReference type="PANTHER" id="PTHR43861:SF6">
    <property type="entry name" value="METHYLTRANSFERASE TYPE 11"/>
    <property type="match status" value="1"/>
</dbReference>
<dbReference type="InterPro" id="IPR029063">
    <property type="entry name" value="SAM-dependent_MTases_sf"/>
</dbReference>
<evidence type="ECO:0000313" key="1">
    <source>
        <dbReference type="EMBL" id="PZR79481.1"/>
    </source>
</evidence>
<protein>
    <recommendedName>
        <fullName evidence="3">Class I SAM-dependent methyltransferase</fullName>
    </recommendedName>
</protein>
<evidence type="ECO:0008006" key="3">
    <source>
        <dbReference type="Google" id="ProtNLM"/>
    </source>
</evidence>
<dbReference type="CDD" id="cd02440">
    <property type="entry name" value="AdoMet_MTases"/>
    <property type="match status" value="1"/>
</dbReference>
<sequence length="333" mass="36543">MTAELRAYQVHNCPGCGEDRSHPVNLGDPPLRRCDRCSVVYAPQYADPSEVYVEGYLFGETPFGLDLMHPIFQAFLAQAAATRLRLIEKVVGPNASFLDVGCGTGELLAVARARGWTTTGVEPVSQSAEYAIQQRGLQVIPDLLERSGLPEHSFDVVSAFHVVEHMIDAQSFLRTLSRWAKPGGHVVVEVPNWRSFHRRNAGPGWEGLRPLEHLGHYGPETLKATMRRAGLRPVLVRTPTFLWARQTLDHRLDALGLYKWKGRSRPQRVFGRPGQLKGEAVIVPRRLTALALAGLGATYERLGVGQVVLAIAEVPPPTSEPSARSAGDPSATQ</sequence>
<gene>
    <name evidence="1" type="ORF">DLM65_10660</name>
</gene>
<evidence type="ECO:0000313" key="2">
    <source>
        <dbReference type="Proteomes" id="UP000248724"/>
    </source>
</evidence>
<accession>A0A2W6ANY7</accession>
<name>A0A2W6ANY7_9BACT</name>
<dbReference type="Pfam" id="PF13489">
    <property type="entry name" value="Methyltransf_23"/>
    <property type="match status" value="1"/>
</dbReference>
<comment type="caution">
    <text evidence="1">The sequence shown here is derived from an EMBL/GenBank/DDBJ whole genome shotgun (WGS) entry which is preliminary data.</text>
</comment>
<reference evidence="1 2" key="1">
    <citation type="journal article" date="2017" name="Nature">
        <title>Atmospheric trace gases support primary production in Antarctic desert surface soil.</title>
        <authorList>
            <person name="Ji M."/>
            <person name="Greening C."/>
            <person name="Vanwonterghem I."/>
            <person name="Carere C.R."/>
            <person name="Bay S.K."/>
            <person name="Steen J.A."/>
            <person name="Montgomery K."/>
            <person name="Lines T."/>
            <person name="Beardall J."/>
            <person name="van Dorst J."/>
            <person name="Snape I."/>
            <person name="Stott M.B."/>
            <person name="Hugenholtz P."/>
            <person name="Ferrari B.C."/>
        </authorList>
    </citation>
    <scope>NUCLEOTIDE SEQUENCE [LARGE SCALE GENOMIC DNA]</scope>
    <source>
        <strain evidence="1">RRmetagenome_bin12</strain>
    </source>
</reference>
<dbReference type="EMBL" id="QHBU01000203">
    <property type="protein sequence ID" value="PZR79481.1"/>
    <property type="molecule type" value="Genomic_DNA"/>
</dbReference>